<sequence length="526" mass="57688">MTLTLTDLFCGAGGSSTGAIDIPGVTVRIASNHWDLAVETHNSNHPDADHLCADLSQIDPRYFPTTDILWASPECTNHSVAKGRKRVGAQPDLFGEILPDAASERSRATMWDVPRFAEVHHYRAVIVENVVDAWHWVPFRAWLMAMDCLGYDHHIVMLNSMHAQTFGPGAPQSRDRMYVVFWHKGNPRPDLGRVVRPNAICAECGPVAALQSFKRQGNTWGRYRAQYVYRCPNVRCRNAIIEPLYRPAADIIDWTLEGQRIGDRAKPLAAKTMARIQAGIDRYWAPTIIEAAGNTYDAANPRHPGHGRPDGYMRAWPISDPLRTVHTTMSKAIAVPVEGRDGKQAAPVHLPLRTMTTRSETGLAFMAELRGGGSKHRPVSDPLSTVTASGNHHGLVSVMRGQSKNHPTDMPLSTVSAGGIHHALLMRNNSSKGSGAEHSTPVTEPARTITTSGHQSLLDADRPTVDIDDVRFRMLEPREIIAAMDFPTEYVVLGNRREQVRMAGNAVTPPAARDLVGVVAESLGVG</sequence>
<comment type="similarity">
    <text evidence="5">Belongs to the class I-like SAM-binding methyltransferase superfamily. C5-methyltransferase family.</text>
</comment>
<evidence type="ECO:0000256" key="2">
    <source>
        <dbReference type="ARBA" id="ARBA00022603"/>
    </source>
</evidence>
<dbReference type="SUPFAM" id="SSF53335">
    <property type="entry name" value="S-adenosyl-L-methionine-dependent methyltransferases"/>
    <property type="match status" value="1"/>
</dbReference>
<evidence type="ECO:0000256" key="3">
    <source>
        <dbReference type="ARBA" id="ARBA00022679"/>
    </source>
</evidence>
<feature type="active site" evidence="5">
    <location>
        <position position="75"/>
    </location>
</feature>
<reference evidence="7 8" key="1">
    <citation type="submission" date="2016-03" db="EMBL/GenBank/DDBJ databases">
        <authorList>
            <person name="Montgomery M.T."/>
            <person name="Guerrero C.A."/>
            <person name="Mavrich T.N."/>
            <person name="Pope W.H."/>
            <person name="Garlena R.A."/>
            <person name="Russell D.A."/>
            <person name="Jacobs-Sera D."/>
            <person name="Hendrix R.W."/>
            <person name="Hatfull G.F."/>
        </authorList>
    </citation>
    <scope>NUCLEOTIDE SEQUENCE [LARGE SCALE GENOMIC DNA]</scope>
</reference>
<dbReference type="Proteomes" id="UP000204215">
    <property type="component" value="Segment"/>
</dbReference>
<feature type="region of interest" description="Disordered" evidence="6">
    <location>
        <begin position="429"/>
        <end position="455"/>
    </location>
</feature>
<dbReference type="GeneID" id="28800311"/>
<keyword evidence="3 5" id="KW-0808">Transferase</keyword>
<organism evidence="7 8">
    <name type="scientific">Gordonia phage Wizard</name>
    <dbReference type="NCBI Taxonomy" id="1838083"/>
    <lineage>
        <taxon>Viruses</taxon>
        <taxon>Duplodnaviria</taxon>
        <taxon>Heunggongvirae</taxon>
        <taxon>Uroviricota</taxon>
        <taxon>Caudoviricetes</taxon>
        <taxon>Stackebrandtviridae</taxon>
        <taxon>Frickvirinae</taxon>
        <taxon>Wizardvirus</taxon>
        <taxon>Wizardvirus wizard</taxon>
    </lineage>
</organism>
<evidence type="ECO:0000256" key="5">
    <source>
        <dbReference type="PROSITE-ProRule" id="PRU01016"/>
    </source>
</evidence>
<dbReference type="GO" id="GO:0044027">
    <property type="term" value="P:negative regulation of gene expression via chromosomal CpG island methylation"/>
    <property type="evidence" value="ECO:0007669"/>
    <property type="project" value="TreeGrafter"/>
</dbReference>
<evidence type="ECO:0000256" key="1">
    <source>
        <dbReference type="ARBA" id="ARBA00011975"/>
    </source>
</evidence>
<keyword evidence="4 5" id="KW-0949">S-adenosyl-L-methionine</keyword>
<gene>
    <name evidence="7" type="primary">57</name>
    <name evidence="7" type="ORF">WIZARD_57</name>
</gene>
<dbReference type="GO" id="GO:0003886">
    <property type="term" value="F:DNA (cytosine-5-)-methyltransferase activity"/>
    <property type="evidence" value="ECO:0007669"/>
    <property type="project" value="UniProtKB-EC"/>
</dbReference>
<accession>A0A160DCM2</accession>
<protein>
    <recommendedName>
        <fullName evidence="1">DNA (cytosine-5-)-methyltransferase</fullName>
        <ecNumber evidence="1">2.1.1.37</ecNumber>
    </recommendedName>
</protein>
<dbReference type="EC" id="2.1.1.37" evidence="1"/>
<keyword evidence="2 5" id="KW-0489">Methyltransferase</keyword>
<dbReference type="EMBL" id="KU998234">
    <property type="protein sequence ID" value="ANA85362.1"/>
    <property type="molecule type" value="Genomic_DNA"/>
</dbReference>
<keyword evidence="8" id="KW-1185">Reference proteome</keyword>
<dbReference type="Gene3D" id="3.90.120.10">
    <property type="entry name" value="DNA Methylase, subunit A, domain 2"/>
    <property type="match status" value="1"/>
</dbReference>
<dbReference type="InterPro" id="IPR050390">
    <property type="entry name" value="C5-Methyltransferase"/>
</dbReference>
<name>A0A160DCM2_9CAUD</name>
<dbReference type="Gene3D" id="3.40.50.150">
    <property type="entry name" value="Vaccinia Virus protein VP39"/>
    <property type="match status" value="1"/>
</dbReference>
<dbReference type="Pfam" id="PF00145">
    <property type="entry name" value="DNA_methylase"/>
    <property type="match status" value="2"/>
</dbReference>
<dbReference type="InterPro" id="IPR001525">
    <property type="entry name" value="C5_MeTfrase"/>
</dbReference>
<dbReference type="PROSITE" id="PS51679">
    <property type="entry name" value="SAM_MT_C5"/>
    <property type="match status" value="1"/>
</dbReference>
<dbReference type="KEGG" id="vg:28800311"/>
<evidence type="ECO:0000313" key="7">
    <source>
        <dbReference type="EMBL" id="ANA85362.1"/>
    </source>
</evidence>
<dbReference type="OrthoDB" id="1413at10239"/>
<dbReference type="GO" id="GO:0003677">
    <property type="term" value="F:DNA binding"/>
    <property type="evidence" value="ECO:0007669"/>
    <property type="project" value="TreeGrafter"/>
</dbReference>
<dbReference type="RefSeq" id="YP_009274096.1">
    <property type="nucleotide sequence ID" value="NC_030913.1"/>
</dbReference>
<dbReference type="InterPro" id="IPR029063">
    <property type="entry name" value="SAM-dependent_MTases_sf"/>
</dbReference>
<evidence type="ECO:0000313" key="8">
    <source>
        <dbReference type="Proteomes" id="UP000204215"/>
    </source>
</evidence>
<evidence type="ECO:0000256" key="6">
    <source>
        <dbReference type="SAM" id="MobiDB-lite"/>
    </source>
</evidence>
<feature type="region of interest" description="Disordered" evidence="6">
    <location>
        <begin position="371"/>
        <end position="390"/>
    </location>
</feature>
<evidence type="ECO:0000256" key="4">
    <source>
        <dbReference type="ARBA" id="ARBA00022691"/>
    </source>
</evidence>
<proteinExistence type="inferred from homology"/>
<dbReference type="GO" id="GO:0032259">
    <property type="term" value="P:methylation"/>
    <property type="evidence" value="ECO:0007669"/>
    <property type="project" value="UniProtKB-KW"/>
</dbReference>
<dbReference type="PANTHER" id="PTHR10629:SF52">
    <property type="entry name" value="DNA (CYTOSINE-5)-METHYLTRANSFERASE 1"/>
    <property type="match status" value="1"/>
</dbReference>
<dbReference type="PANTHER" id="PTHR10629">
    <property type="entry name" value="CYTOSINE-SPECIFIC METHYLTRANSFERASE"/>
    <property type="match status" value="1"/>
</dbReference>